<dbReference type="OrthoDB" id="6378485at2759"/>
<organism evidence="4 5">
    <name type="scientific">Caligus rogercresseyi</name>
    <name type="common">Sea louse</name>
    <dbReference type="NCBI Taxonomy" id="217165"/>
    <lineage>
        <taxon>Eukaryota</taxon>
        <taxon>Metazoa</taxon>
        <taxon>Ecdysozoa</taxon>
        <taxon>Arthropoda</taxon>
        <taxon>Crustacea</taxon>
        <taxon>Multicrustacea</taxon>
        <taxon>Hexanauplia</taxon>
        <taxon>Copepoda</taxon>
        <taxon>Siphonostomatoida</taxon>
        <taxon>Caligidae</taxon>
        <taxon>Caligus</taxon>
    </lineage>
</organism>
<evidence type="ECO:0000256" key="2">
    <source>
        <dbReference type="PROSITE-ProRule" id="PRU00059"/>
    </source>
</evidence>
<dbReference type="Pfam" id="PF00431">
    <property type="entry name" value="CUB"/>
    <property type="match status" value="1"/>
</dbReference>
<dbReference type="InterPro" id="IPR000859">
    <property type="entry name" value="CUB_dom"/>
</dbReference>
<sequence>DHGTCFTSEECADNGGTSDGNCASGFGVCCTFKVSTCGTSVTRNITYITNPSYPTAYTTSGTCTYTINRVNDNICQIRLDFDNLVLTEPATGECSNTNTDKLTFTSPSGYVPPGSGGLCGDNVSGSH</sequence>
<keyword evidence="5" id="KW-1185">Reference proteome</keyword>
<proteinExistence type="predicted"/>
<comment type="caution">
    <text evidence="2">Lacks conserved residue(s) required for the propagation of feature annotation.</text>
</comment>
<accession>A0A7T8GNN7</accession>
<keyword evidence="1" id="KW-1015">Disulfide bond</keyword>
<dbReference type="PROSITE" id="PS01180">
    <property type="entry name" value="CUB"/>
    <property type="match status" value="1"/>
</dbReference>
<feature type="non-terminal residue" evidence="4">
    <location>
        <position position="127"/>
    </location>
</feature>
<dbReference type="PANTHER" id="PTHR33236">
    <property type="entry name" value="INTRAFLAGELLAR TRANSPORT PROTEIN 122 FAMILY PROTEIN-RELATED"/>
    <property type="match status" value="1"/>
</dbReference>
<evidence type="ECO:0000259" key="3">
    <source>
        <dbReference type="PROSITE" id="PS01180"/>
    </source>
</evidence>
<feature type="domain" description="CUB" evidence="3">
    <location>
        <begin position="37"/>
        <end position="127"/>
    </location>
</feature>
<name>A0A7T8GNN7_CALRO</name>
<dbReference type="Proteomes" id="UP000595437">
    <property type="component" value="Chromosome 17"/>
</dbReference>
<dbReference type="SUPFAM" id="SSF49854">
    <property type="entry name" value="Spermadhesin, CUB domain"/>
    <property type="match status" value="1"/>
</dbReference>
<dbReference type="EMBL" id="CP045906">
    <property type="protein sequence ID" value="QQP34787.1"/>
    <property type="molecule type" value="Genomic_DNA"/>
</dbReference>
<dbReference type="InterPro" id="IPR035914">
    <property type="entry name" value="Sperma_CUB_dom_sf"/>
</dbReference>
<gene>
    <name evidence="4" type="ORF">FKW44_022791</name>
</gene>
<reference evidence="5" key="1">
    <citation type="submission" date="2021-01" db="EMBL/GenBank/DDBJ databases">
        <title>Caligus Genome Assembly.</title>
        <authorList>
            <person name="Gallardo-Escarate C."/>
        </authorList>
    </citation>
    <scope>NUCLEOTIDE SEQUENCE [LARGE SCALE GENOMIC DNA]</scope>
</reference>
<protein>
    <submittedName>
        <fullName evidence="4">LOC101744434</fullName>
    </submittedName>
</protein>
<dbReference type="AlphaFoldDB" id="A0A7T8GNN7"/>
<dbReference type="Gene3D" id="2.60.120.290">
    <property type="entry name" value="Spermadhesin, CUB domain"/>
    <property type="match status" value="1"/>
</dbReference>
<feature type="non-terminal residue" evidence="4">
    <location>
        <position position="1"/>
    </location>
</feature>
<evidence type="ECO:0000313" key="5">
    <source>
        <dbReference type="Proteomes" id="UP000595437"/>
    </source>
</evidence>
<evidence type="ECO:0000256" key="1">
    <source>
        <dbReference type="ARBA" id="ARBA00023157"/>
    </source>
</evidence>
<evidence type="ECO:0000313" key="4">
    <source>
        <dbReference type="EMBL" id="QQP34787.1"/>
    </source>
</evidence>
<dbReference type="PANTHER" id="PTHR33236:SF5">
    <property type="entry name" value="CUB DOMAIN-CONTAINING PROTEIN"/>
    <property type="match status" value="1"/>
</dbReference>